<dbReference type="PROSITE" id="PS51318">
    <property type="entry name" value="TAT"/>
    <property type="match status" value="1"/>
</dbReference>
<evidence type="ECO:0008006" key="4">
    <source>
        <dbReference type="Google" id="ProtNLM"/>
    </source>
</evidence>
<keyword evidence="3" id="KW-1185">Reference proteome</keyword>
<dbReference type="Proteomes" id="UP000602198">
    <property type="component" value="Unassembled WGS sequence"/>
</dbReference>
<comment type="caution">
    <text evidence="2">The sequence shown here is derived from an EMBL/GenBank/DDBJ whole genome shotgun (WGS) entry which is preliminary data.</text>
</comment>
<dbReference type="EMBL" id="JAERRJ010000014">
    <property type="protein sequence ID" value="MBL1079071.1"/>
    <property type="molecule type" value="Genomic_DNA"/>
</dbReference>
<evidence type="ECO:0000256" key="1">
    <source>
        <dbReference type="SAM" id="SignalP"/>
    </source>
</evidence>
<proteinExistence type="predicted"/>
<accession>A0ABS1MFN5</accession>
<feature type="chain" id="PRO_5046502254" description="Secreted protein" evidence="1">
    <location>
        <begin position="33"/>
        <end position="77"/>
    </location>
</feature>
<sequence length="77" mass="7714">MSTTSRRRSAIAGLTSLACAATILLTAAPATADLPHTPAAAISGSSEVTWTFLLPFLTIFCGLDSVSGGTTCLSTPA</sequence>
<feature type="signal peptide" evidence="1">
    <location>
        <begin position="1"/>
        <end position="32"/>
    </location>
</feature>
<protein>
    <recommendedName>
        <fullName evidence="4">Secreted protein</fullName>
    </recommendedName>
</protein>
<evidence type="ECO:0000313" key="3">
    <source>
        <dbReference type="Proteomes" id="UP000602198"/>
    </source>
</evidence>
<name>A0ABS1MFN5_9NOCA</name>
<dbReference type="InterPro" id="IPR006311">
    <property type="entry name" value="TAT_signal"/>
</dbReference>
<evidence type="ECO:0000313" key="2">
    <source>
        <dbReference type="EMBL" id="MBL1079071.1"/>
    </source>
</evidence>
<reference evidence="2 3" key="1">
    <citation type="submission" date="2021-01" db="EMBL/GenBank/DDBJ databases">
        <title>WGS of actinomycetes isolated from Thailand.</title>
        <authorList>
            <person name="Thawai C."/>
        </authorList>
    </citation>
    <scope>NUCLEOTIDE SEQUENCE [LARGE SCALE GENOMIC DNA]</scope>
    <source>
        <strain evidence="2 3">LPG 2</strain>
    </source>
</reference>
<gene>
    <name evidence="2" type="ORF">JK358_32175</name>
</gene>
<dbReference type="RefSeq" id="WP_201954952.1">
    <property type="nucleotide sequence ID" value="NZ_JAERRJ010000014.1"/>
</dbReference>
<organism evidence="2 3">
    <name type="scientific">Nocardia acididurans</name>
    <dbReference type="NCBI Taxonomy" id="2802282"/>
    <lineage>
        <taxon>Bacteria</taxon>
        <taxon>Bacillati</taxon>
        <taxon>Actinomycetota</taxon>
        <taxon>Actinomycetes</taxon>
        <taxon>Mycobacteriales</taxon>
        <taxon>Nocardiaceae</taxon>
        <taxon>Nocardia</taxon>
    </lineage>
</organism>
<dbReference type="PROSITE" id="PS51257">
    <property type="entry name" value="PROKAR_LIPOPROTEIN"/>
    <property type="match status" value="1"/>
</dbReference>
<keyword evidence="1" id="KW-0732">Signal</keyword>